<sequence>MDSYANVTEATSGNIIKNNDLYLKVIFIILTIQGFVLIVSNGAVGLVLMKHQPLRRQYIILSAQIFADTSLGLGFFTAGIGRIIILTIGGFRITRRYCFLSEPMSAVGTLMVSTDRIVSLICPMQYFEKNYAFQIRQIIFYFGSVSLFVLISCIFSLRDNESKLNGFCRSGDILKPLLADITSLVMVTSTTLSVILYIIVYLLSRKHIRRIKSNQTEASLRSFEARQRKLTATMGVSCVCTLIFYVLPMCTKLLAYDDDNDPTTRYSELVRTASGISCNLNPLTNVAAILIKQDDIALRVKQLFSKCIRKPDDRRMSFRIRE</sequence>
<evidence type="ECO:0000256" key="4">
    <source>
        <dbReference type="ARBA" id="ARBA00023136"/>
    </source>
</evidence>
<feature type="transmembrane region" description="Helical" evidence="5">
    <location>
        <begin position="138"/>
        <end position="157"/>
    </location>
</feature>
<dbReference type="GO" id="GO:0004930">
    <property type="term" value="F:G protein-coupled receptor activity"/>
    <property type="evidence" value="ECO:0007669"/>
    <property type="project" value="InterPro"/>
</dbReference>
<evidence type="ECO:0000313" key="6">
    <source>
        <dbReference type="Proteomes" id="UP000887581"/>
    </source>
</evidence>
<dbReference type="InterPro" id="IPR019426">
    <property type="entry name" value="7TM_GPCR_serpentine_rcpt_Srv"/>
</dbReference>
<feature type="transmembrane region" description="Helical" evidence="5">
    <location>
        <begin position="25"/>
        <end position="49"/>
    </location>
</feature>
<proteinExistence type="predicted"/>
<feature type="transmembrane region" description="Helical" evidence="5">
    <location>
        <begin position="230"/>
        <end position="247"/>
    </location>
</feature>
<dbReference type="Proteomes" id="UP000887581">
    <property type="component" value="Unplaced"/>
</dbReference>
<evidence type="ECO:0000256" key="2">
    <source>
        <dbReference type="ARBA" id="ARBA00022692"/>
    </source>
</evidence>
<keyword evidence="3 5" id="KW-1133">Transmembrane helix</keyword>
<name>A0A915PXJ5_9BILA</name>
<organism evidence="6 7">
    <name type="scientific">Setaria digitata</name>
    <dbReference type="NCBI Taxonomy" id="48799"/>
    <lineage>
        <taxon>Eukaryota</taxon>
        <taxon>Metazoa</taxon>
        <taxon>Ecdysozoa</taxon>
        <taxon>Nematoda</taxon>
        <taxon>Chromadorea</taxon>
        <taxon>Rhabditida</taxon>
        <taxon>Spirurina</taxon>
        <taxon>Spiruromorpha</taxon>
        <taxon>Filarioidea</taxon>
        <taxon>Setariidae</taxon>
        <taxon>Setaria</taxon>
    </lineage>
</organism>
<dbReference type="GO" id="GO:0016020">
    <property type="term" value="C:membrane"/>
    <property type="evidence" value="ECO:0007669"/>
    <property type="project" value="UniProtKB-SubCell"/>
</dbReference>
<dbReference type="AlphaFoldDB" id="A0A915PXJ5"/>
<evidence type="ECO:0000313" key="7">
    <source>
        <dbReference type="WBParaSite" id="sdigi.contig56.g3144.t1"/>
    </source>
</evidence>
<dbReference type="SUPFAM" id="SSF81321">
    <property type="entry name" value="Family A G protein-coupled receptor-like"/>
    <property type="match status" value="1"/>
</dbReference>
<protein>
    <submittedName>
        <fullName evidence="7">G-protein coupled receptors family 1 profile domain-containing protein</fullName>
    </submittedName>
</protein>
<dbReference type="PANTHER" id="PTHR23360">
    <property type="entry name" value="G-PROTEIN COUPLED RECEPTORS FAMILY 1 PROFILE DOMAIN-CONTAINING PROTEIN-RELATED"/>
    <property type="match status" value="1"/>
</dbReference>
<keyword evidence="2 5" id="KW-0812">Transmembrane</keyword>
<evidence type="ECO:0000256" key="1">
    <source>
        <dbReference type="ARBA" id="ARBA00004370"/>
    </source>
</evidence>
<keyword evidence="6" id="KW-1185">Reference proteome</keyword>
<dbReference type="Gene3D" id="1.20.1070.10">
    <property type="entry name" value="Rhodopsin 7-helix transmembrane proteins"/>
    <property type="match status" value="1"/>
</dbReference>
<dbReference type="InterPro" id="IPR047130">
    <property type="entry name" value="7TM_GPCR_Srsx_nematod"/>
</dbReference>
<dbReference type="WBParaSite" id="sdigi.contig56.g3144.t1">
    <property type="protein sequence ID" value="sdigi.contig56.g3144.t1"/>
    <property type="gene ID" value="sdigi.contig56.g3144"/>
</dbReference>
<reference evidence="7" key="1">
    <citation type="submission" date="2022-11" db="UniProtKB">
        <authorList>
            <consortium name="WormBaseParasite"/>
        </authorList>
    </citation>
    <scope>IDENTIFICATION</scope>
</reference>
<feature type="transmembrane region" description="Helical" evidence="5">
    <location>
        <begin position="70"/>
        <end position="93"/>
    </location>
</feature>
<accession>A0A915PXJ5</accession>
<keyword evidence="4 5" id="KW-0472">Membrane</keyword>
<dbReference type="SMART" id="SM01381">
    <property type="entry name" value="7TM_GPCR_Srsx"/>
    <property type="match status" value="1"/>
</dbReference>
<feature type="transmembrane region" description="Helical" evidence="5">
    <location>
        <begin position="177"/>
        <end position="203"/>
    </location>
</feature>
<evidence type="ECO:0000256" key="3">
    <source>
        <dbReference type="ARBA" id="ARBA00022989"/>
    </source>
</evidence>
<dbReference type="Pfam" id="PF10323">
    <property type="entry name" value="7TM_GPCR_Srv"/>
    <property type="match status" value="1"/>
</dbReference>
<comment type="subcellular location">
    <subcellularLocation>
        <location evidence="1">Membrane</location>
    </subcellularLocation>
</comment>
<dbReference type="InterPro" id="IPR000276">
    <property type="entry name" value="GPCR_Rhodpsn"/>
</dbReference>
<evidence type="ECO:0000256" key="5">
    <source>
        <dbReference type="SAM" id="Phobius"/>
    </source>
</evidence>